<accession>Q0AXP3</accession>
<dbReference type="SUPFAM" id="SSF158499">
    <property type="entry name" value="DnaD domain-like"/>
    <property type="match status" value="1"/>
</dbReference>
<proteinExistence type="inferred from homology"/>
<dbReference type="Gene3D" id="1.10.10.10">
    <property type="entry name" value="Winged helix-like DNA-binding domain superfamily/Winged helix DNA-binding domain"/>
    <property type="match status" value="1"/>
</dbReference>
<dbReference type="EMBL" id="CP000448">
    <property type="protein sequence ID" value="ABI68511.1"/>
    <property type="molecule type" value="Genomic_DNA"/>
</dbReference>
<keyword evidence="5" id="KW-1185">Reference proteome</keyword>
<reference evidence="5" key="1">
    <citation type="journal article" date="2010" name="Environ. Microbiol.">
        <title>The genome of Syntrophomonas wolfei: new insights into syntrophic metabolism and biohydrogen production.</title>
        <authorList>
            <person name="Sieber J.R."/>
            <person name="Sims D.R."/>
            <person name="Han C."/>
            <person name="Kim E."/>
            <person name="Lykidis A."/>
            <person name="Lapidus A.L."/>
            <person name="McDonnald E."/>
            <person name="Rohlin L."/>
            <person name="Culley D.E."/>
            <person name="Gunsalus R."/>
            <person name="McInerney M.J."/>
        </authorList>
    </citation>
    <scope>NUCLEOTIDE SEQUENCE [LARGE SCALE GENOMIC DNA]</scope>
    <source>
        <strain evidence="5">DSM 2245B / Goettingen</strain>
    </source>
</reference>
<dbReference type="HOGENOM" id="CLU_707742_0_0_9"/>
<dbReference type="OrthoDB" id="1652900at2"/>
<sequence length="390" mass="45106">MENKMAWLEIFRWGFVSLPGMLFAYARELDLELEDIAVIAALLYTIERTKPLYQTGIKIGQVLQACPSLGKIKISRRLNRLQKLGIVSLQDNQNLADREVFLDPLAGKLESLIRRDHSCFYHSTSAPADNPSPSKEMENLLEEYRLKIEQLELQIEENKLVSRELIKQSSSDFKKVGDFIAKKTGNLMSVKMAGELNKWLEELALSPEFLLCILEMCFERSIYNPRDISQIARDIKEYSINTVEGLESYFKKYVDVERNRALRVNKFDPDIVEFGSFTGIDMAAEARKKVYYKWRHDWGFSHTMIMKAGEVMCQRTKNAGLEYMDSVLNDWMSKEIRQVEEVDKEIAQLKLRKKKEKPIAASSYDKRKPINLEYEIYVPPSSTGGVKNKV</sequence>
<evidence type="ECO:0000259" key="3">
    <source>
        <dbReference type="Pfam" id="PF07261"/>
    </source>
</evidence>
<dbReference type="InterPro" id="IPR006343">
    <property type="entry name" value="DnaB/C_C"/>
</dbReference>
<keyword evidence="2" id="KW-0175">Coiled coil</keyword>
<evidence type="ECO:0000313" key="5">
    <source>
        <dbReference type="Proteomes" id="UP000001968"/>
    </source>
</evidence>
<gene>
    <name evidence="4" type="ordered locus">Swol_1202</name>
</gene>
<feature type="domain" description="DnaB/C C-terminal" evidence="3">
    <location>
        <begin position="291"/>
        <end position="345"/>
    </location>
</feature>
<dbReference type="Pfam" id="PF07261">
    <property type="entry name" value="DnaB_2"/>
    <property type="match status" value="2"/>
</dbReference>
<dbReference type="InterPro" id="IPR034829">
    <property type="entry name" value="DnaD-like_sf"/>
</dbReference>
<dbReference type="AlphaFoldDB" id="Q0AXP3"/>
<organism evidence="4 5">
    <name type="scientific">Syntrophomonas wolfei subsp. wolfei (strain DSM 2245B / Goettingen)</name>
    <dbReference type="NCBI Taxonomy" id="335541"/>
    <lineage>
        <taxon>Bacteria</taxon>
        <taxon>Bacillati</taxon>
        <taxon>Bacillota</taxon>
        <taxon>Clostridia</taxon>
        <taxon>Eubacteriales</taxon>
        <taxon>Syntrophomonadaceae</taxon>
        <taxon>Syntrophomonas</taxon>
    </lineage>
</organism>
<dbReference type="KEGG" id="swo:Swol_1202"/>
<feature type="coiled-coil region" evidence="2">
    <location>
        <begin position="134"/>
        <end position="168"/>
    </location>
</feature>
<comment type="similarity">
    <text evidence="1">Belongs to the DnaB/DnaD family.</text>
</comment>
<dbReference type="eggNOG" id="COG3935">
    <property type="taxonomic scope" value="Bacteria"/>
</dbReference>
<feature type="domain" description="DnaB/C C-terminal" evidence="3">
    <location>
        <begin position="178"/>
        <end position="249"/>
    </location>
</feature>
<dbReference type="STRING" id="335541.Swol_1202"/>
<dbReference type="Gene3D" id="1.10.10.630">
    <property type="entry name" value="DnaD domain-like"/>
    <property type="match status" value="1"/>
</dbReference>
<evidence type="ECO:0000256" key="2">
    <source>
        <dbReference type="SAM" id="Coils"/>
    </source>
</evidence>
<name>Q0AXP3_SYNWW</name>
<dbReference type="Proteomes" id="UP000001968">
    <property type="component" value="Chromosome"/>
</dbReference>
<evidence type="ECO:0000256" key="1">
    <source>
        <dbReference type="ARBA" id="ARBA00093462"/>
    </source>
</evidence>
<dbReference type="InterPro" id="IPR036388">
    <property type="entry name" value="WH-like_DNA-bd_sf"/>
</dbReference>
<protein>
    <recommendedName>
        <fullName evidence="3">DnaB/C C-terminal domain-containing protein</fullName>
    </recommendedName>
</protein>
<dbReference type="RefSeq" id="WP_011640614.1">
    <property type="nucleotide sequence ID" value="NC_008346.1"/>
</dbReference>
<evidence type="ECO:0000313" key="4">
    <source>
        <dbReference type="EMBL" id="ABI68511.1"/>
    </source>
</evidence>